<dbReference type="Proteomes" id="UP000773462">
    <property type="component" value="Unassembled WGS sequence"/>
</dbReference>
<proteinExistence type="predicted"/>
<evidence type="ECO:0000313" key="1">
    <source>
        <dbReference type="EMBL" id="MBP2113445.1"/>
    </source>
</evidence>
<dbReference type="RefSeq" id="WP_209875479.1">
    <property type="nucleotide sequence ID" value="NZ_JAGGLV010000011.1"/>
</dbReference>
<evidence type="ECO:0000313" key="2">
    <source>
        <dbReference type="Proteomes" id="UP000773462"/>
    </source>
</evidence>
<name>A0ABS4NTS8_9BACL</name>
<dbReference type="EMBL" id="JAGGLV010000011">
    <property type="protein sequence ID" value="MBP2113445.1"/>
    <property type="molecule type" value="Genomic_DNA"/>
</dbReference>
<accession>A0ABS4NTS8</accession>
<evidence type="ECO:0008006" key="3">
    <source>
        <dbReference type="Google" id="ProtNLM"/>
    </source>
</evidence>
<organism evidence="1 2">
    <name type="scientific">Paenibacillus silagei</name>
    <dbReference type="NCBI Taxonomy" id="1670801"/>
    <lineage>
        <taxon>Bacteria</taxon>
        <taxon>Bacillati</taxon>
        <taxon>Bacillota</taxon>
        <taxon>Bacilli</taxon>
        <taxon>Bacillales</taxon>
        <taxon>Paenibacillaceae</taxon>
        <taxon>Paenibacillus</taxon>
    </lineage>
</organism>
<sequence length="93" mass="10987">MIKGGRKNPGRAIQERLARALDIQSSLLAEDYIDYEVGQEDYQWEDKKPIPNLHDLSVVNPMRTIDEKWLNEEQQNKITEFARFLIYQDKHKG</sequence>
<comment type="caution">
    <text evidence="1">The sequence shown here is derived from an EMBL/GenBank/DDBJ whole genome shotgun (WGS) entry which is preliminary data.</text>
</comment>
<gene>
    <name evidence="1" type="ORF">J2Z70_003605</name>
</gene>
<reference evidence="1 2" key="1">
    <citation type="submission" date="2021-03" db="EMBL/GenBank/DDBJ databases">
        <title>Genomic Encyclopedia of Type Strains, Phase IV (KMG-IV): sequencing the most valuable type-strain genomes for metagenomic binning, comparative biology and taxonomic classification.</title>
        <authorList>
            <person name="Goeker M."/>
        </authorList>
    </citation>
    <scope>NUCLEOTIDE SEQUENCE [LARGE SCALE GENOMIC DNA]</scope>
    <source>
        <strain evidence="1 2">DSM 101953</strain>
    </source>
</reference>
<keyword evidence="2" id="KW-1185">Reference proteome</keyword>
<protein>
    <recommendedName>
        <fullName evidence="3">XRE family transcriptional regulator</fullName>
    </recommendedName>
</protein>